<dbReference type="PANTHER" id="PTHR34663:SF21">
    <property type="entry name" value="PROTEIN, PUTATIVE-RELATED"/>
    <property type="match status" value="1"/>
</dbReference>
<dbReference type="OrthoDB" id="1936010at2759"/>
<dbReference type="InterPro" id="IPR044700">
    <property type="entry name" value="PIP2/PIPL1"/>
</dbReference>
<protein>
    <submittedName>
        <fullName evidence="2">Uncharacterized protein</fullName>
    </submittedName>
</protein>
<feature type="region of interest" description="Disordered" evidence="1">
    <location>
        <begin position="187"/>
        <end position="206"/>
    </location>
</feature>
<accession>A0A834ZIA3</accession>
<evidence type="ECO:0000313" key="3">
    <source>
        <dbReference type="Proteomes" id="UP000655225"/>
    </source>
</evidence>
<dbReference type="PANTHER" id="PTHR34663">
    <property type="entry name" value="OS06G0637400 PROTEIN"/>
    <property type="match status" value="1"/>
</dbReference>
<dbReference type="Proteomes" id="UP000655225">
    <property type="component" value="Unassembled WGS sequence"/>
</dbReference>
<gene>
    <name evidence="2" type="ORF">HHK36_008345</name>
</gene>
<keyword evidence="3" id="KW-1185">Reference proteome</keyword>
<evidence type="ECO:0000313" key="2">
    <source>
        <dbReference type="EMBL" id="KAF8406260.1"/>
    </source>
</evidence>
<proteinExistence type="predicted"/>
<organism evidence="2 3">
    <name type="scientific">Tetracentron sinense</name>
    <name type="common">Spur-leaf</name>
    <dbReference type="NCBI Taxonomy" id="13715"/>
    <lineage>
        <taxon>Eukaryota</taxon>
        <taxon>Viridiplantae</taxon>
        <taxon>Streptophyta</taxon>
        <taxon>Embryophyta</taxon>
        <taxon>Tracheophyta</taxon>
        <taxon>Spermatophyta</taxon>
        <taxon>Magnoliopsida</taxon>
        <taxon>Trochodendrales</taxon>
        <taxon>Trochodendraceae</taxon>
        <taxon>Tetracentron</taxon>
    </lineage>
</organism>
<name>A0A834ZIA3_TETSI</name>
<evidence type="ECO:0000256" key="1">
    <source>
        <dbReference type="SAM" id="MobiDB-lite"/>
    </source>
</evidence>
<reference evidence="2 3" key="1">
    <citation type="submission" date="2020-04" db="EMBL/GenBank/DDBJ databases">
        <title>Plant Genome Project.</title>
        <authorList>
            <person name="Zhang R.-G."/>
        </authorList>
    </citation>
    <scope>NUCLEOTIDE SEQUENCE [LARGE SCALE GENOMIC DNA]</scope>
    <source>
        <strain evidence="2">YNK0</strain>
        <tissue evidence="2">Leaf</tissue>
    </source>
</reference>
<dbReference type="GO" id="GO:0045087">
    <property type="term" value="P:innate immune response"/>
    <property type="evidence" value="ECO:0007669"/>
    <property type="project" value="InterPro"/>
</dbReference>
<dbReference type="EMBL" id="JABCRI010000005">
    <property type="protein sequence ID" value="KAF8406260.1"/>
    <property type="molecule type" value="Genomic_DNA"/>
</dbReference>
<dbReference type="GO" id="GO:0050793">
    <property type="term" value="P:regulation of developmental process"/>
    <property type="evidence" value="ECO:0007669"/>
    <property type="project" value="InterPro"/>
</dbReference>
<dbReference type="AlphaFoldDB" id="A0A834ZIA3"/>
<comment type="caution">
    <text evidence="2">The sequence shown here is derived from an EMBL/GenBank/DDBJ whole genome shotgun (WGS) entry which is preliminary data.</text>
</comment>
<sequence>MFFAAEARQFISLKSVSSDNGEIGGFFDGWSLGAVKNSRPSPGEGHIYMTNLQTLGWIKDSGPSPGGGHKFTNLGALGGIKDAGPSPGQGHKFTNLAALGGIKDAGPSPVRQQEKSLPKSQFEQHLRLALTPATLRSANSDQWRRRAKELASQNESLVAKQDEMRAKLVAMNSRMKVFEDWMSHMGSASHIPSGSTPVPYMDPDAT</sequence>